<accession>A0ABV4V168</accession>
<dbReference type="InterPro" id="IPR032329">
    <property type="entry name" value="DUF4855"/>
</dbReference>
<dbReference type="Pfam" id="PF22888">
    <property type="entry name" value="FIMAH"/>
    <property type="match status" value="1"/>
</dbReference>
<evidence type="ECO:0000313" key="3">
    <source>
        <dbReference type="EMBL" id="MFB0843136.1"/>
    </source>
</evidence>
<evidence type="ECO:0000256" key="1">
    <source>
        <dbReference type="SAM" id="SignalP"/>
    </source>
</evidence>
<protein>
    <submittedName>
        <fullName evidence="3">DUF4855 domain-containing protein</fullName>
    </submittedName>
</protein>
<dbReference type="InterPro" id="IPR008979">
    <property type="entry name" value="Galactose-bd-like_sf"/>
</dbReference>
<feature type="domain" description="F5/8 type C" evidence="2">
    <location>
        <begin position="711"/>
        <end position="854"/>
    </location>
</feature>
<dbReference type="Gene3D" id="2.60.120.260">
    <property type="entry name" value="Galactose-binding domain-like"/>
    <property type="match status" value="2"/>
</dbReference>
<evidence type="ECO:0000259" key="2">
    <source>
        <dbReference type="PROSITE" id="PS50022"/>
    </source>
</evidence>
<reference evidence="3 4" key="1">
    <citation type="submission" date="2024-09" db="EMBL/GenBank/DDBJ databases">
        <authorList>
            <person name="Makale K.P.P."/>
            <person name="Makhzoum A."/>
            <person name="Rantong G."/>
            <person name="Rahube T.O."/>
        </authorList>
    </citation>
    <scope>NUCLEOTIDE SEQUENCE [LARGE SCALE GENOMIC DNA]</scope>
    <source>
        <strain evidence="3 4">KM_D13</strain>
    </source>
</reference>
<dbReference type="Pfam" id="PF16147">
    <property type="entry name" value="DUF4855"/>
    <property type="match status" value="1"/>
</dbReference>
<dbReference type="Pfam" id="PF00754">
    <property type="entry name" value="F5_F8_type_C"/>
    <property type="match status" value="1"/>
</dbReference>
<feature type="signal peptide" evidence="1">
    <location>
        <begin position="1"/>
        <end position="26"/>
    </location>
</feature>
<dbReference type="RefSeq" id="WP_373951560.1">
    <property type="nucleotide sequence ID" value="NZ_JBHDLN010000005.1"/>
</dbReference>
<organism evidence="3 4">
    <name type="scientific">Paenibacillus oleatilyticus</name>
    <dbReference type="NCBI Taxonomy" id="2594886"/>
    <lineage>
        <taxon>Bacteria</taxon>
        <taxon>Bacillati</taxon>
        <taxon>Bacillota</taxon>
        <taxon>Bacilli</taxon>
        <taxon>Bacillales</taxon>
        <taxon>Paenibacillaceae</taxon>
        <taxon>Paenibacillus</taxon>
    </lineage>
</organism>
<dbReference type="InterPro" id="IPR000421">
    <property type="entry name" value="FA58C"/>
</dbReference>
<dbReference type="InterPro" id="IPR051941">
    <property type="entry name" value="BG_Antigen-Binding_Lectin"/>
</dbReference>
<gene>
    <name evidence="3" type="ORF">ACEU3E_13220</name>
</gene>
<keyword evidence="4" id="KW-1185">Reference proteome</keyword>
<name>A0ABV4V168_9BACL</name>
<evidence type="ECO:0000313" key="4">
    <source>
        <dbReference type="Proteomes" id="UP001575622"/>
    </source>
</evidence>
<feature type="chain" id="PRO_5046829852" evidence="1">
    <location>
        <begin position="27"/>
        <end position="866"/>
    </location>
</feature>
<dbReference type="PROSITE" id="PS50022">
    <property type="entry name" value="FA58C_3"/>
    <property type="match status" value="1"/>
</dbReference>
<dbReference type="PANTHER" id="PTHR45713:SF6">
    <property type="entry name" value="F5_8 TYPE C DOMAIN-CONTAINING PROTEIN"/>
    <property type="match status" value="1"/>
</dbReference>
<comment type="caution">
    <text evidence="3">The sequence shown here is derived from an EMBL/GenBank/DDBJ whole genome shotgun (WGS) entry which is preliminary data.</text>
</comment>
<dbReference type="Proteomes" id="UP001575622">
    <property type="component" value="Unassembled WGS sequence"/>
</dbReference>
<dbReference type="PANTHER" id="PTHR45713">
    <property type="entry name" value="FTP DOMAIN-CONTAINING PROTEIN"/>
    <property type="match status" value="1"/>
</dbReference>
<sequence length="866" mass="97132">MGLKIKWTAAVMTAVMFLSQISAVQAEEAKPKERNLALGLNYTWSQAPEAAHPDNNRKLTDGKYGALDKSDPAWVGHVQKMTREVVFDLGERKSISKVKAHFLQDWPTNSILVPLSVSMYASDDSQNWGALSHKATQLLWGDGPPRQETFEWDGSRDGIYSDKTVTGMVYTRYVKVTFPMHTRAWSLIDEVEIWGTDGKVAGAVTVPPDQVGFLKPGEATAGINHLGLLYNGHYKDNLGDWTKERIIPNISYVNQAGQPVDRLFDGVLFLGLTSPAGRGYDGRANLEDWQWYLNKTFAATGDMQQLNEATKEVGAKLGQPDYKEKVVLMIPDPGEYLNDFGVVNGESLSFNASTVGEEKAFANREKAIQWWLDQVKQKWEAAQYSHLELVGMYWLEEQISTSAKGPDLLRSTSAKVHNMGLKFFWIPHFLAYRSFMWKEVGIDAVNFQPNYFFEEMGYDRLEDAANTAKRYGMSNELEFDDRMLTDSVFRDRYIDYLNSGVETGLMQEGFKAYYQGNNAVYNTAVSADPTNRVMYDWLYQFVKGTYVKNTAVAPEAEVQMNGKTIQSKALVPDTEPVQFAWKSNDGSGLTKVTATFDGKPYTEGTVMNLTGKLGKHELIVTVITAGKSRKTSYVIEVSTSAAAMKQLADRFAAENQITNAKAARALIKDLEMMTHLEGSNPTKFIDFLKVFNARLDRVKEEQLITDTAYNALKEGVYYLIGNLAENKKAEASSVEGDKPGYAAEKAVDGSPVTRWASEYRDNTWFQVDLGAPTDIDTVRIDWEYARANTFQLLVSNDKQNWTNVTQENGGIITATDGKQTVHFNPVQARYVKFQGIQRATDYGYSFYEFGVYSLSGAKKLATFDEQ</sequence>
<dbReference type="InterPro" id="IPR054470">
    <property type="entry name" value="FIMAH_dom"/>
</dbReference>
<proteinExistence type="predicted"/>
<dbReference type="EMBL" id="JBHDLN010000005">
    <property type="protein sequence ID" value="MFB0843136.1"/>
    <property type="molecule type" value="Genomic_DNA"/>
</dbReference>
<keyword evidence="1" id="KW-0732">Signal</keyword>
<dbReference type="SUPFAM" id="SSF49785">
    <property type="entry name" value="Galactose-binding domain-like"/>
    <property type="match status" value="2"/>
</dbReference>